<accession>A0A7W4YCY9</accession>
<comment type="caution">
    <text evidence="2">The sequence shown here is derived from an EMBL/GenBank/DDBJ whole genome shotgun (WGS) entry which is preliminary data.</text>
</comment>
<dbReference type="EMBL" id="JACHVX010000011">
    <property type="protein sequence ID" value="MBB2925510.1"/>
    <property type="molecule type" value="Genomic_DNA"/>
</dbReference>
<protein>
    <submittedName>
        <fullName evidence="2">GAF domain-containing protein</fullName>
    </submittedName>
</protein>
<proteinExistence type="predicted"/>
<reference evidence="2 3" key="1">
    <citation type="submission" date="2020-08" db="EMBL/GenBank/DDBJ databases">
        <title>The Agave Microbiome: Exploring the role of microbial communities in plant adaptations to desert environments.</title>
        <authorList>
            <person name="Partida-Martinez L.P."/>
        </authorList>
    </citation>
    <scope>NUCLEOTIDE SEQUENCE [LARGE SCALE GENOMIC DNA]</scope>
    <source>
        <strain evidence="2 3">RAS26</strain>
    </source>
</reference>
<dbReference type="SUPFAM" id="SSF55781">
    <property type="entry name" value="GAF domain-like"/>
    <property type="match status" value="1"/>
</dbReference>
<dbReference type="InterPro" id="IPR011006">
    <property type="entry name" value="CheY-like_superfamily"/>
</dbReference>
<dbReference type="InterPro" id="IPR005561">
    <property type="entry name" value="ANTAR"/>
</dbReference>
<sequence>MLRALAHTGNPDLASRLRDLSHEVRDLVPSCVALSLTVPQDDLTFTFTLTVPADVEAAIAARYTDAHVARPPHEHALTADPLSEAHWQRSALTDAAPYIRSTLSLPLLDDGHVTGELTLYAADPLAFTDHRHALRALAGARTDQAAHNTDLSFRSRDDARRAPHALADHDLIERTIGHLMARYGLTADAARTHLHDTATRTGHTITDAARHILDGP</sequence>
<dbReference type="GO" id="GO:0003723">
    <property type="term" value="F:RNA binding"/>
    <property type="evidence" value="ECO:0007669"/>
    <property type="project" value="InterPro"/>
</dbReference>
<dbReference type="Pfam" id="PF03861">
    <property type="entry name" value="ANTAR"/>
    <property type="match status" value="1"/>
</dbReference>
<evidence type="ECO:0000259" key="1">
    <source>
        <dbReference type="PROSITE" id="PS50921"/>
    </source>
</evidence>
<gene>
    <name evidence="2" type="ORF">FHR80_004457</name>
</gene>
<dbReference type="Proteomes" id="UP000518206">
    <property type="component" value="Unassembled WGS sequence"/>
</dbReference>
<dbReference type="Gene3D" id="1.10.10.10">
    <property type="entry name" value="Winged helix-like DNA-binding domain superfamily/Winged helix DNA-binding domain"/>
    <property type="match status" value="1"/>
</dbReference>
<dbReference type="AlphaFoldDB" id="A0A7W4YCY9"/>
<name>A0A7W4YCY9_9CELL</name>
<dbReference type="SMART" id="SM01012">
    <property type="entry name" value="ANTAR"/>
    <property type="match status" value="1"/>
</dbReference>
<dbReference type="PROSITE" id="PS50921">
    <property type="entry name" value="ANTAR"/>
    <property type="match status" value="1"/>
</dbReference>
<organism evidence="2 3">
    <name type="scientific">Cellulomonas cellasea</name>
    <dbReference type="NCBI Taxonomy" id="43670"/>
    <lineage>
        <taxon>Bacteria</taxon>
        <taxon>Bacillati</taxon>
        <taxon>Actinomycetota</taxon>
        <taxon>Actinomycetes</taxon>
        <taxon>Micrococcales</taxon>
        <taxon>Cellulomonadaceae</taxon>
        <taxon>Cellulomonas</taxon>
    </lineage>
</organism>
<evidence type="ECO:0000313" key="3">
    <source>
        <dbReference type="Proteomes" id="UP000518206"/>
    </source>
</evidence>
<feature type="domain" description="ANTAR" evidence="1">
    <location>
        <begin position="152"/>
        <end position="213"/>
    </location>
</feature>
<dbReference type="RefSeq" id="WP_183298220.1">
    <property type="nucleotide sequence ID" value="NZ_JACHVX010000011.1"/>
</dbReference>
<evidence type="ECO:0000313" key="2">
    <source>
        <dbReference type="EMBL" id="MBB2925510.1"/>
    </source>
</evidence>
<reference evidence="2 3" key="2">
    <citation type="submission" date="2020-08" db="EMBL/GenBank/DDBJ databases">
        <authorList>
            <person name="Partida-Martinez L."/>
            <person name="Huntemann M."/>
            <person name="Clum A."/>
            <person name="Wang J."/>
            <person name="Palaniappan K."/>
            <person name="Ritter S."/>
            <person name="Chen I.-M."/>
            <person name="Stamatis D."/>
            <person name="Reddy T."/>
            <person name="O'Malley R."/>
            <person name="Daum C."/>
            <person name="Shapiro N."/>
            <person name="Ivanova N."/>
            <person name="Kyrpides N."/>
            <person name="Woyke T."/>
        </authorList>
    </citation>
    <scope>NUCLEOTIDE SEQUENCE [LARGE SCALE GENOMIC DNA]</scope>
    <source>
        <strain evidence="2 3">RAS26</strain>
    </source>
</reference>
<dbReference type="InterPro" id="IPR036388">
    <property type="entry name" value="WH-like_DNA-bd_sf"/>
</dbReference>
<dbReference type="SUPFAM" id="SSF52172">
    <property type="entry name" value="CheY-like"/>
    <property type="match status" value="1"/>
</dbReference>